<dbReference type="OrthoDB" id="5297568at2"/>
<sequence>MTRIDFYILPQAAERERALFACKLAEKAWQQDYRIFIHTGSDAAARELDELLWTFRAGSFLPHALADADPGAFPPPVLIGHDREPQTHTDLLINLAPEVPTFFSRFARLAEVLDQQPELLTGGRERYRFYQERGYPLHSHKL</sequence>
<dbReference type="InterPro" id="IPR036768">
    <property type="entry name" value="PolIII_chi_sf"/>
</dbReference>
<dbReference type="PANTHER" id="PTHR38767:SF1">
    <property type="entry name" value="DNA POLYMERASE III SUBUNIT CHI"/>
    <property type="match status" value="1"/>
</dbReference>
<dbReference type="PANTHER" id="PTHR38767">
    <property type="entry name" value="DNA POLYMERASE III SUBUNIT CHI"/>
    <property type="match status" value="1"/>
</dbReference>
<dbReference type="RefSeq" id="WP_096366990.1">
    <property type="nucleotide sequence ID" value="NZ_AP018052.1"/>
</dbReference>
<dbReference type="AlphaFoldDB" id="A0A1Z4VTJ1"/>
<proteinExistence type="predicted"/>
<organism evidence="1 2">
    <name type="scientific">Thiohalobacter thiocyanaticus</name>
    <dbReference type="NCBI Taxonomy" id="585455"/>
    <lineage>
        <taxon>Bacteria</taxon>
        <taxon>Pseudomonadati</taxon>
        <taxon>Pseudomonadota</taxon>
        <taxon>Gammaproteobacteria</taxon>
        <taxon>Thiohalobacterales</taxon>
        <taxon>Thiohalobacteraceae</taxon>
        <taxon>Thiohalobacter</taxon>
    </lineage>
</organism>
<dbReference type="EMBL" id="AP018052">
    <property type="protein sequence ID" value="BAZ94956.1"/>
    <property type="molecule type" value="Genomic_DNA"/>
</dbReference>
<dbReference type="Proteomes" id="UP000218765">
    <property type="component" value="Chromosome"/>
</dbReference>
<gene>
    <name evidence="1" type="ORF">FOKN1_2586</name>
</gene>
<dbReference type="GO" id="GO:0003677">
    <property type="term" value="F:DNA binding"/>
    <property type="evidence" value="ECO:0007669"/>
    <property type="project" value="InterPro"/>
</dbReference>
<protein>
    <submittedName>
        <fullName evidence="1">DNA polymerase III subunit chi</fullName>
    </submittedName>
</protein>
<dbReference type="KEGG" id="ttc:FOKN1_2586"/>
<keyword evidence="2" id="KW-1185">Reference proteome</keyword>
<evidence type="ECO:0000313" key="1">
    <source>
        <dbReference type="EMBL" id="BAZ94956.1"/>
    </source>
</evidence>
<name>A0A1Z4VTJ1_9GAMM</name>
<dbReference type="InterPro" id="IPR007459">
    <property type="entry name" value="DNA_pol3_chi"/>
</dbReference>
<dbReference type="GO" id="GO:0032298">
    <property type="term" value="P:positive regulation of DNA-templated DNA replication initiation"/>
    <property type="evidence" value="ECO:0007669"/>
    <property type="project" value="TreeGrafter"/>
</dbReference>
<reference evidence="1 2" key="1">
    <citation type="submission" date="2017-05" db="EMBL/GenBank/DDBJ databases">
        <title>Thiocyanate degradation by Thiohalobacter thiocyanaticus FOKN1.</title>
        <authorList>
            <person name="Oshiki M."/>
            <person name="Fukushima T."/>
            <person name="Kawano S."/>
            <person name="Nakagawa J."/>
        </authorList>
    </citation>
    <scope>NUCLEOTIDE SEQUENCE [LARGE SCALE GENOMIC DNA]</scope>
    <source>
        <strain evidence="1 2">FOKN1</strain>
    </source>
</reference>
<dbReference type="GO" id="GO:0003887">
    <property type="term" value="F:DNA-directed DNA polymerase activity"/>
    <property type="evidence" value="ECO:0007669"/>
    <property type="project" value="InterPro"/>
</dbReference>
<dbReference type="SUPFAM" id="SSF102400">
    <property type="entry name" value="DNA polymerase III chi subunit"/>
    <property type="match status" value="1"/>
</dbReference>
<dbReference type="GO" id="GO:0006260">
    <property type="term" value="P:DNA replication"/>
    <property type="evidence" value="ECO:0007669"/>
    <property type="project" value="InterPro"/>
</dbReference>
<evidence type="ECO:0000313" key="2">
    <source>
        <dbReference type="Proteomes" id="UP000218765"/>
    </source>
</evidence>
<accession>A0A1Z4VTJ1</accession>
<dbReference type="Gene3D" id="3.40.50.10110">
    <property type="entry name" value="DNA polymerase III subunit chi"/>
    <property type="match status" value="1"/>
</dbReference>
<dbReference type="Pfam" id="PF04364">
    <property type="entry name" value="DNA_pol3_chi"/>
    <property type="match status" value="1"/>
</dbReference>